<feature type="transmembrane region" description="Helical" evidence="6">
    <location>
        <begin position="77"/>
        <end position="98"/>
    </location>
</feature>
<evidence type="ECO:0000256" key="5">
    <source>
        <dbReference type="ARBA" id="ARBA00023136"/>
    </source>
</evidence>
<feature type="transmembrane region" description="Helical" evidence="6">
    <location>
        <begin position="104"/>
        <end position="124"/>
    </location>
</feature>
<keyword evidence="9" id="KW-1185">Reference proteome</keyword>
<feature type="domain" description="GtrA/DPMS transmembrane" evidence="7">
    <location>
        <begin position="11"/>
        <end position="130"/>
    </location>
</feature>
<dbReference type="Proteomes" id="UP000657372">
    <property type="component" value="Unassembled WGS sequence"/>
</dbReference>
<evidence type="ECO:0000256" key="6">
    <source>
        <dbReference type="SAM" id="Phobius"/>
    </source>
</evidence>
<sequence length="136" mass="15363">MRLMELFRVMRFGIVGLTAAAVHYWAVIALVELLHIAPLLANVGGFIVAFWVSYFGHRHWTFSDAVASHANGARQSFLRFLAVAVLGFCINELLFYLLLRYAGLPYYVALAIVVFTVAVMTYILSRLWAFRHAAHT</sequence>
<gene>
    <name evidence="8" type="ORF">IXC47_00990</name>
</gene>
<reference evidence="8 9" key="1">
    <citation type="submission" date="2020-11" db="EMBL/GenBank/DDBJ databases">
        <title>WGS of Herminiimonas contaminans strain Marseille-Q4544 isolated from planarians Schmidtea mediterranea.</title>
        <authorList>
            <person name="Kangale L."/>
        </authorList>
    </citation>
    <scope>NUCLEOTIDE SEQUENCE [LARGE SCALE GENOMIC DNA]</scope>
    <source>
        <strain evidence="8 9">Marseille-Q4544</strain>
    </source>
</reference>
<evidence type="ECO:0000256" key="1">
    <source>
        <dbReference type="ARBA" id="ARBA00004141"/>
    </source>
</evidence>
<evidence type="ECO:0000256" key="2">
    <source>
        <dbReference type="ARBA" id="ARBA00009399"/>
    </source>
</evidence>
<dbReference type="EMBL" id="JADOEL010000001">
    <property type="protein sequence ID" value="MBF8176250.1"/>
    <property type="molecule type" value="Genomic_DNA"/>
</dbReference>
<protein>
    <submittedName>
        <fullName evidence="8">GtrA family protein</fullName>
    </submittedName>
</protein>
<evidence type="ECO:0000259" key="7">
    <source>
        <dbReference type="Pfam" id="PF04138"/>
    </source>
</evidence>
<keyword evidence="4 6" id="KW-1133">Transmembrane helix</keyword>
<evidence type="ECO:0000313" key="8">
    <source>
        <dbReference type="EMBL" id="MBF8176250.1"/>
    </source>
</evidence>
<evidence type="ECO:0000256" key="4">
    <source>
        <dbReference type="ARBA" id="ARBA00022989"/>
    </source>
</evidence>
<dbReference type="InterPro" id="IPR007267">
    <property type="entry name" value="GtrA_DPMS_TM"/>
</dbReference>
<keyword evidence="3 6" id="KW-0812">Transmembrane</keyword>
<accession>A0ABS0EN18</accession>
<comment type="caution">
    <text evidence="8">The sequence shown here is derived from an EMBL/GenBank/DDBJ whole genome shotgun (WGS) entry which is preliminary data.</text>
</comment>
<organism evidence="8 9">
    <name type="scientific">Herminiimonas contaminans</name>
    <dbReference type="NCBI Taxonomy" id="1111140"/>
    <lineage>
        <taxon>Bacteria</taxon>
        <taxon>Pseudomonadati</taxon>
        <taxon>Pseudomonadota</taxon>
        <taxon>Betaproteobacteria</taxon>
        <taxon>Burkholderiales</taxon>
        <taxon>Oxalobacteraceae</taxon>
        <taxon>Herminiimonas</taxon>
    </lineage>
</organism>
<feature type="transmembrane region" description="Helical" evidence="6">
    <location>
        <begin position="36"/>
        <end position="56"/>
    </location>
</feature>
<comment type="similarity">
    <text evidence="2">Belongs to the GtrA family.</text>
</comment>
<comment type="subcellular location">
    <subcellularLocation>
        <location evidence="1">Membrane</location>
        <topology evidence="1">Multi-pass membrane protein</topology>
    </subcellularLocation>
</comment>
<feature type="transmembrane region" description="Helical" evidence="6">
    <location>
        <begin position="12"/>
        <end position="30"/>
    </location>
</feature>
<proteinExistence type="inferred from homology"/>
<dbReference type="PANTHER" id="PTHR38459">
    <property type="entry name" value="PROPHAGE BACTOPRENOL-LINKED GLUCOSE TRANSLOCASE HOMOLOG"/>
    <property type="match status" value="1"/>
</dbReference>
<dbReference type="InterPro" id="IPR051401">
    <property type="entry name" value="GtrA_CellWall_Glycosyl"/>
</dbReference>
<name>A0ABS0EN18_9BURK</name>
<evidence type="ECO:0000256" key="3">
    <source>
        <dbReference type="ARBA" id="ARBA00022692"/>
    </source>
</evidence>
<dbReference type="Pfam" id="PF04138">
    <property type="entry name" value="GtrA_DPMS_TM"/>
    <property type="match status" value="1"/>
</dbReference>
<evidence type="ECO:0000313" key="9">
    <source>
        <dbReference type="Proteomes" id="UP000657372"/>
    </source>
</evidence>
<dbReference type="PANTHER" id="PTHR38459:SF1">
    <property type="entry name" value="PROPHAGE BACTOPRENOL-LINKED GLUCOSE TRANSLOCASE HOMOLOG"/>
    <property type="match status" value="1"/>
</dbReference>
<dbReference type="RefSeq" id="WP_195874442.1">
    <property type="nucleotide sequence ID" value="NZ_JADOEL010000001.1"/>
</dbReference>
<keyword evidence="5 6" id="KW-0472">Membrane</keyword>